<evidence type="ECO:0000256" key="1">
    <source>
        <dbReference type="ARBA" id="ARBA00004123"/>
    </source>
</evidence>
<organism evidence="9">
    <name type="scientific">Lethenteron camtschaticum</name>
    <name type="common">Japanese lamprey</name>
    <name type="synonym">Lampetra japonica</name>
    <dbReference type="NCBI Taxonomy" id="980415"/>
    <lineage>
        <taxon>Eukaryota</taxon>
        <taxon>Metazoa</taxon>
        <taxon>Chordata</taxon>
        <taxon>Craniata</taxon>
        <taxon>Vertebrata</taxon>
        <taxon>Cyclostomata</taxon>
        <taxon>Hyperoartia</taxon>
        <taxon>Petromyzontiformes</taxon>
        <taxon>Petromyzontidae</taxon>
        <taxon>Lethenteron</taxon>
    </lineage>
</organism>
<dbReference type="GO" id="GO:0000978">
    <property type="term" value="F:RNA polymerase II cis-regulatory region sequence-specific DNA binding"/>
    <property type="evidence" value="ECO:0007669"/>
    <property type="project" value="TreeGrafter"/>
</dbReference>
<keyword evidence="3" id="KW-0238">DNA-binding</keyword>
<dbReference type="InterPro" id="IPR036390">
    <property type="entry name" value="WH_DNA-bd_sf"/>
</dbReference>
<reference evidence="9" key="1">
    <citation type="submission" date="2022-08" db="EMBL/GenBank/DDBJ databases">
        <authorList>
            <person name="Li W."/>
            <person name="Huang B."/>
        </authorList>
    </citation>
    <scope>NUCLEOTIDE SEQUENCE</scope>
</reference>
<feature type="region of interest" description="Disordered" evidence="7">
    <location>
        <begin position="266"/>
        <end position="308"/>
    </location>
</feature>
<keyword evidence="2" id="KW-0805">Transcription regulation</keyword>
<feature type="compositionally biased region" description="Low complexity" evidence="7">
    <location>
        <begin position="1"/>
        <end position="24"/>
    </location>
</feature>
<keyword evidence="6" id="KW-0539">Nucleus</keyword>
<evidence type="ECO:0000256" key="3">
    <source>
        <dbReference type="ARBA" id="ARBA00023125"/>
    </source>
</evidence>
<sequence>MRASSTSSTSTTSTTSSTTSSTSSSRRRGRKGLKAWLLEQVDCGRYPGLRWEEGAGRQLFRLPWKHASKHDYTHADSALFRAWAEHKGRFRAGVDKPDPPGWKTRLRCAMNKSRDFVEEPNRGQADISHPYKVYRVLSQRSAPPPTPAVVSSPCGSLDSHEEDKDTDNGRPRPARMPLYALMGLEEASNRKIEADAMDTNDDVASPPMIGGSAEDPANIDQLEEELGPKASAFRVTVSYRGRQLLCCTVTNSSGCLITSHSACGREPTNGSAALESPARTATRGGSRARRRPATGRRPPIGRPRRPMAPLLTLRAPSRTSRRRRCLLRRCRCCCRRRPTTAPATPPVVVAAANAAAVNVAVALAAAAAAVPPPWHCRPRRHSWTLGTGKRRPSSCPRWHAEWSSASSLAGSTTTTTTTATTAATTAAAAAQNDATTSATCATFVATRGDMRWTLRAAMAVSVMGAMRVVMEAVMGSVSGAVVRGCTCAGCAGPGCSPTPGRH</sequence>
<comment type="subcellular location">
    <subcellularLocation>
        <location evidence="1">Nucleus</location>
    </subcellularLocation>
</comment>
<dbReference type="InterPro" id="IPR036388">
    <property type="entry name" value="WH-like_DNA-bd_sf"/>
</dbReference>
<dbReference type="PANTHER" id="PTHR11949:SF53">
    <property type="entry name" value="IRF TRYPTOPHAN PENTAD REPEAT DOMAIN-CONTAINING PROTEIN"/>
    <property type="match status" value="1"/>
</dbReference>
<dbReference type="GO" id="GO:0000981">
    <property type="term" value="F:DNA-binding transcription factor activity, RNA polymerase II-specific"/>
    <property type="evidence" value="ECO:0007669"/>
    <property type="project" value="TreeGrafter"/>
</dbReference>
<dbReference type="FunFam" id="1.10.10.10:FF:000041">
    <property type="entry name" value="Interferon regulatory factor 4"/>
    <property type="match status" value="1"/>
</dbReference>
<evidence type="ECO:0000256" key="5">
    <source>
        <dbReference type="ARBA" id="ARBA00023163"/>
    </source>
</evidence>
<dbReference type="AlphaFoldDB" id="A0A9Y1M1R8"/>
<evidence type="ECO:0000256" key="6">
    <source>
        <dbReference type="ARBA" id="ARBA00023242"/>
    </source>
</evidence>
<dbReference type="InterPro" id="IPR001346">
    <property type="entry name" value="Interferon_reg_fact_DNA-bd_dom"/>
</dbReference>
<dbReference type="PRINTS" id="PR00267">
    <property type="entry name" value="INTFRNREGFCT"/>
</dbReference>
<dbReference type="GO" id="GO:0045944">
    <property type="term" value="P:positive regulation of transcription by RNA polymerase II"/>
    <property type="evidence" value="ECO:0007669"/>
    <property type="project" value="UniProtKB-ARBA"/>
</dbReference>
<gene>
    <name evidence="9" type="primary">IRF-like 5</name>
</gene>
<feature type="region of interest" description="Disordered" evidence="7">
    <location>
        <begin position="1"/>
        <end position="30"/>
    </location>
</feature>
<evidence type="ECO:0000256" key="4">
    <source>
        <dbReference type="ARBA" id="ARBA00023159"/>
    </source>
</evidence>
<evidence type="ECO:0000259" key="8">
    <source>
        <dbReference type="SMART" id="SM00348"/>
    </source>
</evidence>
<dbReference type="Gene3D" id="1.10.10.10">
    <property type="entry name" value="Winged helix-like DNA-binding domain superfamily/Winged helix DNA-binding domain"/>
    <property type="match status" value="1"/>
</dbReference>
<evidence type="ECO:0000256" key="2">
    <source>
        <dbReference type="ARBA" id="ARBA00023015"/>
    </source>
</evidence>
<evidence type="ECO:0000256" key="7">
    <source>
        <dbReference type="SAM" id="MobiDB-lite"/>
    </source>
</evidence>
<keyword evidence="5" id="KW-0804">Transcription</keyword>
<dbReference type="SMART" id="SM00348">
    <property type="entry name" value="IRF"/>
    <property type="match status" value="1"/>
</dbReference>
<accession>A0A9Y1M1R8</accession>
<dbReference type="GO" id="GO:0002376">
    <property type="term" value="P:immune system process"/>
    <property type="evidence" value="ECO:0007669"/>
    <property type="project" value="TreeGrafter"/>
</dbReference>
<keyword evidence="4" id="KW-0010">Activator</keyword>
<dbReference type="Pfam" id="PF00605">
    <property type="entry name" value="IRF"/>
    <property type="match status" value="1"/>
</dbReference>
<dbReference type="EMBL" id="OP150912">
    <property type="protein sequence ID" value="WET60533.1"/>
    <property type="molecule type" value="mRNA"/>
</dbReference>
<evidence type="ECO:0000313" key="9">
    <source>
        <dbReference type="EMBL" id="WET60533.1"/>
    </source>
</evidence>
<feature type="region of interest" description="Disordered" evidence="7">
    <location>
        <begin position="139"/>
        <end position="174"/>
    </location>
</feature>
<dbReference type="PANTHER" id="PTHR11949">
    <property type="entry name" value="INTERFERON REGULATORY FACTOR"/>
    <property type="match status" value="1"/>
</dbReference>
<protein>
    <submittedName>
        <fullName evidence="9">Interferon regulatory factor-like protein 5</fullName>
    </submittedName>
</protein>
<proteinExistence type="evidence at transcript level"/>
<feature type="compositionally biased region" description="Basic and acidic residues" evidence="7">
    <location>
        <begin position="158"/>
        <end position="170"/>
    </location>
</feature>
<dbReference type="GO" id="GO:0005634">
    <property type="term" value="C:nucleus"/>
    <property type="evidence" value="ECO:0007669"/>
    <property type="project" value="UniProtKB-SubCell"/>
</dbReference>
<dbReference type="CDD" id="cd00103">
    <property type="entry name" value="IRF"/>
    <property type="match status" value="1"/>
</dbReference>
<feature type="domain" description="IRF tryptophan pentad repeat" evidence="8">
    <location>
        <begin position="26"/>
        <end position="139"/>
    </location>
</feature>
<name>A0A9Y1M1R8_LETCA</name>
<dbReference type="SUPFAM" id="SSF46785">
    <property type="entry name" value="Winged helix' DNA-binding domain"/>
    <property type="match status" value="1"/>
</dbReference>